<proteinExistence type="predicted"/>
<sequence>MLPAHIAVCIYMMTGQADVPTASRTAAVSGEESVETPAPAPGPLLSPTSDSADTTEAAVEEPSVPASPSPAGAAPAVSAAVTAEGDPGSASGSPPPEAWGPGDDVWMVLGATEYLEPRIMAGLRLVGAVCMVLWLQEAVGGGGSSSGSNASDGSEVPAPSHEPMETAKGLAEPAVSEVPETMGAAAAAVPAAAPEAAETAMPAAAMPEEPPMEPSTAPAEAMPAAAMPEEPMEPSAVPAGVPETEREDVLEELLAEPAPRSVPRPGHTVSERQHIQRQLEILAQLSADAARDHVSRAQQARWLMLLAEQTAALARRQEETQRHFEMMMLAQRRQNREAMEKLQLQHARGSQQLLGIIQNQMGLSMPGNSGAVTPGPAPLTPGARSTLPSAVSTKRRSRCNKCDACTALLAANVRRQWCETWKPGSDTVPRGPDGRYLKRETDDEGAEGPDDDFDSDGAGGGSCGEELFGAPAVPLVPISAEAKFPVGGGSTTNRAEGSCPKSTGVPIKCPVSESARFLVESRRSDLSRVAERSCQGFRDSRSIPAPLRLVARRRDDSDVTEACGFTARSCEGLSPASIGPSSSPFREAAVAPPSPVVPGWCIDVQIPTSPGTIHRLLWQRHGCNRSVSLSGSRRDATARARRCRVLIEQFGMAETNRRGGGCNSALQCPWTWECEMLQPIQRTSWAPVSPKNSRGHGGGMSDGYSEVCAKRCDGIEVRPGGHSVQHSGLFGCEECLNATDELGCRFCGSVAGKLLQCAQIARDLPLTAFRGWEFHTASGKVHGPPDVGAASRLPCATAMAKDISAAARRRMRSWLFELRPVPARQLPEQRAVRPACFCSEVNLQAFGCLLRGNLSAAVRSILVLSASQSWLRIGSGATSLNAAAREVFWKAKILVHSAPEATTLRAAVAGVDRVEGLALLLAGFPGFHIFNEPIGFKVQPRPAAGPLLNDGNFHFVAFSSMHCARTAILPGCAKCWVVLTDTCEGLTFAERYLTAACRALEKVTFEAGRADPGLAVLAASEDSRLATSIYPPCGPEAEAVLAKTRPCACDSEPTQRGCSALRSGVSGHSDTVEKPAVSSVTDLGREDHTQLGKSCQFNSDCDLPVVICPAHEYLGCFLRLAKSRSSNVTPPGNLEVQVAVLHGASAEGVLRLDLKTKSGRTFARCSKGKDQLVIVLVRGGARQEGCSLPDANAQLSERAVTDNLVSAHNGGSSYLKQVTRTSTTTSSTTTYGNFTNTSDEETIDPAPLVTTGTEYDDYDHGGGDDDGDGDSVKDRSDGGRGGRCGGGAVGVGGPGSGDDKGRDAVAVSIVFDAIQANATPDGTGMEELETAGVSVDAPSGDLARRPSLFQAAARLQASLGAYVSQETIPDVTFSDMTTESSIIVVGIIVSIIMLVIIVISAVPDVEVIVFSEREVSSSLISNVSYAIMGTALTSVTYEEPELCSDAEFECASVFCVLLDHASVMDGRIALAERMRKADAAGTSDDSNSSDNATWVAAVGLLDQNFARLGVFFDSTEIKCAKLAQPDGVVTWRTEPEVQLMACSLEAGKESWQLQPNVVVRMLPQCDTVTYESRRFDELGAAFLRVWGAFRRSTRHLGVG</sequence>
<gene>
    <name evidence="3" type="ORF">AK812_SmicGene33076</name>
</gene>
<feature type="region of interest" description="Disordered" evidence="1">
    <location>
        <begin position="140"/>
        <end position="176"/>
    </location>
</feature>
<dbReference type="Proteomes" id="UP000186817">
    <property type="component" value="Unassembled WGS sequence"/>
</dbReference>
<keyword evidence="2" id="KW-0472">Membrane</keyword>
<dbReference type="EMBL" id="LSRX01000950">
    <property type="protein sequence ID" value="OLP85897.1"/>
    <property type="molecule type" value="Genomic_DNA"/>
</dbReference>
<feature type="compositionally biased region" description="Low complexity" evidence="1">
    <location>
        <begin position="214"/>
        <end position="239"/>
    </location>
</feature>
<feature type="compositionally biased region" description="Basic and acidic residues" evidence="1">
    <location>
        <begin position="1270"/>
        <end position="1280"/>
    </location>
</feature>
<accession>A0A1Q9CSM2</accession>
<protein>
    <submittedName>
        <fullName evidence="3">Uncharacterized protein</fullName>
    </submittedName>
</protein>
<comment type="caution">
    <text evidence="3">The sequence shown here is derived from an EMBL/GenBank/DDBJ whole genome shotgun (WGS) entry which is preliminary data.</text>
</comment>
<dbReference type="OrthoDB" id="10665358at2759"/>
<keyword evidence="2" id="KW-0812">Transmembrane</keyword>
<feature type="compositionally biased region" description="Acidic residues" evidence="1">
    <location>
        <begin position="442"/>
        <end position="455"/>
    </location>
</feature>
<organism evidence="3 4">
    <name type="scientific">Symbiodinium microadriaticum</name>
    <name type="common">Dinoflagellate</name>
    <name type="synonym">Zooxanthella microadriatica</name>
    <dbReference type="NCBI Taxonomy" id="2951"/>
    <lineage>
        <taxon>Eukaryota</taxon>
        <taxon>Sar</taxon>
        <taxon>Alveolata</taxon>
        <taxon>Dinophyceae</taxon>
        <taxon>Suessiales</taxon>
        <taxon>Symbiodiniaceae</taxon>
        <taxon>Symbiodinium</taxon>
    </lineage>
</organism>
<feature type="region of interest" description="Disordered" evidence="1">
    <location>
        <begin position="199"/>
        <end position="247"/>
    </location>
</feature>
<feature type="region of interest" description="Disordered" evidence="1">
    <location>
        <begin position="368"/>
        <end position="391"/>
    </location>
</feature>
<name>A0A1Q9CSM2_SYMMI</name>
<feature type="region of interest" description="Disordered" evidence="1">
    <location>
        <begin position="421"/>
        <end position="466"/>
    </location>
</feature>
<evidence type="ECO:0000256" key="2">
    <source>
        <dbReference type="SAM" id="Phobius"/>
    </source>
</evidence>
<feature type="compositionally biased region" description="Gly residues" evidence="1">
    <location>
        <begin position="1281"/>
        <end position="1296"/>
    </location>
</feature>
<feature type="compositionally biased region" description="Low complexity" evidence="1">
    <location>
        <begin position="1219"/>
        <end position="1237"/>
    </location>
</feature>
<keyword evidence="4" id="KW-1185">Reference proteome</keyword>
<keyword evidence="2" id="KW-1133">Transmembrane helix</keyword>
<evidence type="ECO:0000256" key="1">
    <source>
        <dbReference type="SAM" id="MobiDB-lite"/>
    </source>
</evidence>
<reference evidence="3 4" key="1">
    <citation type="submission" date="2016-02" db="EMBL/GenBank/DDBJ databases">
        <title>Genome analysis of coral dinoflagellate symbionts highlights evolutionary adaptations to a symbiotic lifestyle.</title>
        <authorList>
            <person name="Aranda M."/>
            <person name="Li Y."/>
            <person name="Liew Y.J."/>
            <person name="Baumgarten S."/>
            <person name="Simakov O."/>
            <person name="Wilson M."/>
            <person name="Piel J."/>
            <person name="Ashoor H."/>
            <person name="Bougouffa S."/>
            <person name="Bajic V.B."/>
            <person name="Ryu T."/>
            <person name="Ravasi T."/>
            <person name="Bayer T."/>
            <person name="Micklem G."/>
            <person name="Kim H."/>
            <person name="Bhak J."/>
            <person name="Lajeunesse T.C."/>
            <person name="Voolstra C.R."/>
        </authorList>
    </citation>
    <scope>NUCLEOTIDE SEQUENCE [LARGE SCALE GENOMIC DNA]</scope>
    <source>
        <strain evidence="3 4">CCMP2467</strain>
    </source>
</reference>
<feature type="transmembrane region" description="Helical" evidence="2">
    <location>
        <begin position="1382"/>
        <end position="1403"/>
    </location>
</feature>
<feature type="region of interest" description="Disordered" evidence="1">
    <location>
        <begin position="1218"/>
        <end position="1299"/>
    </location>
</feature>
<evidence type="ECO:0000313" key="3">
    <source>
        <dbReference type="EMBL" id="OLP85897.1"/>
    </source>
</evidence>
<feature type="compositionally biased region" description="Low complexity" evidence="1">
    <location>
        <begin position="55"/>
        <end position="92"/>
    </location>
</feature>
<evidence type="ECO:0000313" key="4">
    <source>
        <dbReference type="Proteomes" id="UP000186817"/>
    </source>
</evidence>
<feature type="region of interest" description="Disordered" evidence="1">
    <location>
        <begin position="23"/>
        <end position="99"/>
    </location>
</feature>
<feature type="compositionally biased region" description="Basic and acidic residues" evidence="1">
    <location>
        <begin position="432"/>
        <end position="441"/>
    </location>
</feature>